<proteinExistence type="predicted"/>
<keyword evidence="8" id="KW-1185">Reference proteome</keyword>
<evidence type="ECO:0000313" key="7">
    <source>
        <dbReference type="EMBL" id="KAK8529229.1"/>
    </source>
</evidence>
<evidence type="ECO:0000313" key="8">
    <source>
        <dbReference type="Proteomes" id="UP001472677"/>
    </source>
</evidence>
<keyword evidence="5" id="KW-0812">Transmembrane</keyword>
<evidence type="ECO:0000256" key="4">
    <source>
        <dbReference type="ARBA" id="ARBA00023065"/>
    </source>
</evidence>
<evidence type="ECO:0000256" key="1">
    <source>
        <dbReference type="ARBA" id="ARBA00022448"/>
    </source>
</evidence>
<dbReference type="Proteomes" id="UP001472677">
    <property type="component" value="Unassembled WGS sequence"/>
</dbReference>
<keyword evidence="1" id="KW-0813">Transport</keyword>
<dbReference type="InterPro" id="IPR057291">
    <property type="entry name" value="CHX17_2nd"/>
</dbReference>
<dbReference type="InterPro" id="IPR050794">
    <property type="entry name" value="CPA2_transporter"/>
</dbReference>
<feature type="transmembrane region" description="Helical" evidence="5">
    <location>
        <begin position="41"/>
        <end position="60"/>
    </location>
</feature>
<accession>A0ABR2D372</accession>
<dbReference type="EMBL" id="JBBPBM010000036">
    <property type="protein sequence ID" value="KAK8529229.1"/>
    <property type="molecule type" value="Genomic_DNA"/>
</dbReference>
<keyword evidence="5" id="KW-1133">Transmembrane helix</keyword>
<comment type="caution">
    <text evidence="7">The sequence shown here is derived from an EMBL/GenBank/DDBJ whole genome shotgun (WGS) entry which is preliminary data.</text>
</comment>
<feature type="domain" description="Cation/H(+) antiporter central" evidence="6">
    <location>
        <begin position="152"/>
        <end position="240"/>
    </location>
</feature>
<evidence type="ECO:0000256" key="2">
    <source>
        <dbReference type="ARBA" id="ARBA00022538"/>
    </source>
</evidence>
<organism evidence="7 8">
    <name type="scientific">Hibiscus sabdariffa</name>
    <name type="common">roselle</name>
    <dbReference type="NCBI Taxonomy" id="183260"/>
    <lineage>
        <taxon>Eukaryota</taxon>
        <taxon>Viridiplantae</taxon>
        <taxon>Streptophyta</taxon>
        <taxon>Embryophyta</taxon>
        <taxon>Tracheophyta</taxon>
        <taxon>Spermatophyta</taxon>
        <taxon>Magnoliopsida</taxon>
        <taxon>eudicotyledons</taxon>
        <taxon>Gunneridae</taxon>
        <taxon>Pentapetalae</taxon>
        <taxon>rosids</taxon>
        <taxon>malvids</taxon>
        <taxon>Malvales</taxon>
        <taxon>Malvaceae</taxon>
        <taxon>Malvoideae</taxon>
        <taxon>Hibiscus</taxon>
    </lineage>
</organism>
<name>A0ABR2D372_9ROSI</name>
<evidence type="ECO:0000259" key="6">
    <source>
        <dbReference type="Pfam" id="PF23256"/>
    </source>
</evidence>
<protein>
    <recommendedName>
        <fullName evidence="6">Cation/H(+) antiporter central domain-containing protein</fullName>
    </recommendedName>
</protein>
<dbReference type="Pfam" id="PF23256">
    <property type="entry name" value="CHX17_2nd"/>
    <property type="match status" value="1"/>
</dbReference>
<evidence type="ECO:0000256" key="5">
    <source>
        <dbReference type="SAM" id="Phobius"/>
    </source>
</evidence>
<keyword evidence="5" id="KW-0472">Membrane</keyword>
<keyword evidence="4" id="KW-0406">Ion transport</keyword>
<reference evidence="7 8" key="1">
    <citation type="journal article" date="2024" name="G3 (Bethesda)">
        <title>Genome assembly of Hibiscus sabdariffa L. provides insights into metabolisms of medicinal natural products.</title>
        <authorList>
            <person name="Kim T."/>
        </authorList>
    </citation>
    <scope>NUCLEOTIDE SEQUENCE [LARGE SCALE GENOMIC DNA]</scope>
    <source>
        <strain evidence="7">TK-2024</strain>
        <tissue evidence="7">Old leaves</tissue>
    </source>
</reference>
<sequence length="389" mass="44288">MFCKMPMRDSLALAFVMISKDIVEIGYYSSMSDSMVISKPLYAFMIYMSTLIATIVPILVKWLCDPSRKYLCFHKRTIMNSKLNQELRVLDCVHVPSNVNSIINLLDVCCPTRESSLALDVLHPVKLNGRATPLFVDHQKQELTTSDDSYYENIVIAFKQFERHNAKVVSLNVFTAVSPPNLMYGDICNLAIEHSTSYILLPFHRRWYINGSIESEDQIIRSLNCNILEMAPCSVGILVEGRCKVSCSTFRDTSSSQSYSYYNIVVIFMGGKDDRDALELAKHISQDEALASLGQSEILKQEEPIEKCSKVMFELALLPMFKFVFHVAMKGFRRQCLIFVGSHSIQHWFPPSEVLAWMGRLMWKQPRCGGTLRISGELFSSNFKKFLSG</sequence>
<keyword evidence="3" id="KW-0630">Potassium</keyword>
<evidence type="ECO:0000256" key="3">
    <source>
        <dbReference type="ARBA" id="ARBA00022958"/>
    </source>
</evidence>
<gene>
    <name evidence="7" type="ORF">V6N12_060016</name>
</gene>
<keyword evidence="2" id="KW-0633">Potassium transport</keyword>
<dbReference type="PANTHER" id="PTHR32468:SF17">
    <property type="entry name" value="CATION_H(+) ANTIPORTER 4"/>
    <property type="match status" value="1"/>
</dbReference>
<dbReference type="PANTHER" id="PTHR32468">
    <property type="entry name" value="CATION/H + ANTIPORTER"/>
    <property type="match status" value="1"/>
</dbReference>